<name>A0A9D4QRA2_DREPO</name>
<proteinExistence type="predicted"/>
<evidence type="ECO:0000313" key="1">
    <source>
        <dbReference type="EMBL" id="KAH3840676.1"/>
    </source>
</evidence>
<accession>A0A9D4QRA2</accession>
<reference evidence="1" key="2">
    <citation type="submission" date="2020-11" db="EMBL/GenBank/DDBJ databases">
        <authorList>
            <person name="McCartney M.A."/>
            <person name="Auch B."/>
            <person name="Kono T."/>
            <person name="Mallez S."/>
            <person name="Becker A."/>
            <person name="Gohl D.M."/>
            <person name="Silverstein K.A.T."/>
            <person name="Koren S."/>
            <person name="Bechman K.B."/>
            <person name="Herman A."/>
            <person name="Abrahante J.E."/>
            <person name="Garbe J."/>
        </authorList>
    </citation>
    <scope>NUCLEOTIDE SEQUENCE</scope>
    <source>
        <strain evidence="1">Duluth1</strain>
        <tissue evidence="1">Whole animal</tissue>
    </source>
</reference>
<organism evidence="1 2">
    <name type="scientific">Dreissena polymorpha</name>
    <name type="common">Zebra mussel</name>
    <name type="synonym">Mytilus polymorpha</name>
    <dbReference type="NCBI Taxonomy" id="45954"/>
    <lineage>
        <taxon>Eukaryota</taxon>
        <taxon>Metazoa</taxon>
        <taxon>Spiralia</taxon>
        <taxon>Lophotrochozoa</taxon>
        <taxon>Mollusca</taxon>
        <taxon>Bivalvia</taxon>
        <taxon>Autobranchia</taxon>
        <taxon>Heteroconchia</taxon>
        <taxon>Euheterodonta</taxon>
        <taxon>Imparidentia</taxon>
        <taxon>Neoheterodontei</taxon>
        <taxon>Myida</taxon>
        <taxon>Dreissenoidea</taxon>
        <taxon>Dreissenidae</taxon>
        <taxon>Dreissena</taxon>
    </lineage>
</organism>
<evidence type="ECO:0000313" key="2">
    <source>
        <dbReference type="Proteomes" id="UP000828390"/>
    </source>
</evidence>
<reference evidence="1" key="1">
    <citation type="journal article" date="2019" name="bioRxiv">
        <title>The Genome of the Zebra Mussel, Dreissena polymorpha: A Resource for Invasive Species Research.</title>
        <authorList>
            <person name="McCartney M.A."/>
            <person name="Auch B."/>
            <person name="Kono T."/>
            <person name="Mallez S."/>
            <person name="Zhang Y."/>
            <person name="Obille A."/>
            <person name="Becker A."/>
            <person name="Abrahante J.E."/>
            <person name="Garbe J."/>
            <person name="Badalamenti J.P."/>
            <person name="Herman A."/>
            <person name="Mangelson H."/>
            <person name="Liachko I."/>
            <person name="Sullivan S."/>
            <person name="Sone E.D."/>
            <person name="Koren S."/>
            <person name="Silverstein K.A.T."/>
            <person name="Beckman K.B."/>
            <person name="Gohl D.M."/>
        </authorList>
    </citation>
    <scope>NUCLEOTIDE SEQUENCE</scope>
    <source>
        <strain evidence="1">Duluth1</strain>
        <tissue evidence="1">Whole animal</tissue>
    </source>
</reference>
<comment type="caution">
    <text evidence="1">The sequence shown here is derived from an EMBL/GenBank/DDBJ whole genome shotgun (WGS) entry which is preliminary data.</text>
</comment>
<dbReference type="AlphaFoldDB" id="A0A9D4QRA2"/>
<keyword evidence="2" id="KW-1185">Reference proteome</keyword>
<dbReference type="Proteomes" id="UP000828390">
    <property type="component" value="Unassembled WGS sequence"/>
</dbReference>
<protein>
    <submittedName>
        <fullName evidence="1">Uncharacterized protein</fullName>
    </submittedName>
</protein>
<dbReference type="EMBL" id="JAIWYP010000004">
    <property type="protein sequence ID" value="KAH3840676.1"/>
    <property type="molecule type" value="Genomic_DNA"/>
</dbReference>
<gene>
    <name evidence="1" type="ORF">DPMN_114130</name>
</gene>
<sequence>MTGAAEMAATEDERGGHWIEMTLWKCSRTAVLSAFNRPGKRGGLELYELKDVSKFTKDHSLGV</sequence>